<accession>A0A1G7HED2</accession>
<dbReference type="EMBL" id="FNAO01000009">
    <property type="protein sequence ID" value="SDE98837.1"/>
    <property type="molecule type" value="Genomic_DNA"/>
</dbReference>
<dbReference type="RefSeq" id="WP_175455359.1">
    <property type="nucleotide sequence ID" value="NZ_FNAO01000009.1"/>
</dbReference>
<keyword evidence="2" id="KW-1185">Reference proteome</keyword>
<organism evidence="1 2">
    <name type="scientific">Pricia antarctica</name>
    <dbReference type="NCBI Taxonomy" id="641691"/>
    <lineage>
        <taxon>Bacteria</taxon>
        <taxon>Pseudomonadati</taxon>
        <taxon>Bacteroidota</taxon>
        <taxon>Flavobacteriia</taxon>
        <taxon>Flavobacteriales</taxon>
        <taxon>Flavobacteriaceae</taxon>
        <taxon>Pricia</taxon>
    </lineage>
</organism>
<name>A0A1G7HED2_9FLAO</name>
<sequence>MSEQVVALEQIVGIDVYKKVLSATARGTGFDLLLKKEYSNVIQTICPKHCFSI</sequence>
<protein>
    <submittedName>
        <fullName evidence="1">Uncharacterized protein</fullName>
    </submittedName>
</protein>
<gene>
    <name evidence="1" type="ORF">SAMN05421636_109137</name>
</gene>
<dbReference type="AlphaFoldDB" id="A0A1G7HED2"/>
<evidence type="ECO:0000313" key="1">
    <source>
        <dbReference type="EMBL" id="SDE98837.1"/>
    </source>
</evidence>
<evidence type="ECO:0000313" key="2">
    <source>
        <dbReference type="Proteomes" id="UP000199109"/>
    </source>
</evidence>
<dbReference type="Proteomes" id="UP000199109">
    <property type="component" value="Unassembled WGS sequence"/>
</dbReference>
<proteinExistence type="predicted"/>
<reference evidence="1 2" key="1">
    <citation type="submission" date="2016-10" db="EMBL/GenBank/DDBJ databases">
        <authorList>
            <person name="de Groot N.N."/>
        </authorList>
    </citation>
    <scope>NUCLEOTIDE SEQUENCE [LARGE SCALE GENOMIC DNA]</scope>
    <source>
        <strain evidence="1 2">DSM 23421</strain>
    </source>
</reference>